<gene>
    <name evidence="1" type="ORF">KPSA3_05972</name>
</gene>
<proteinExistence type="predicted"/>
<accession>A0AAN4TNA6</accession>
<evidence type="ECO:0000313" key="2">
    <source>
        <dbReference type="Proteomes" id="UP000248291"/>
    </source>
</evidence>
<comment type="caution">
    <text evidence="1">The sequence shown here is derived from an EMBL/GenBank/DDBJ whole genome shotgun (WGS) entry which is preliminary data.</text>
</comment>
<dbReference type="EMBL" id="BGKA01000240">
    <property type="protein sequence ID" value="GBH19953.1"/>
    <property type="molecule type" value="Genomic_DNA"/>
</dbReference>
<protein>
    <submittedName>
        <fullName evidence="1">Acyl-CoA dehydrogenase related to the alkylation response protein AidB</fullName>
    </submittedName>
</protein>
<evidence type="ECO:0000313" key="1">
    <source>
        <dbReference type="EMBL" id="GBH19953.1"/>
    </source>
</evidence>
<dbReference type="Proteomes" id="UP000248291">
    <property type="component" value="Unassembled WGS sequence"/>
</dbReference>
<sequence>MNFVQHALCALLPRRHLQLKSGFKFTQSQPGIVRTRCRQWIRFGGNCPDLVSRYLQRNTIALGMLQNKPGKTVPRRLASSGQVINASQRRRVLITQHPAQNVRCHIGNELGTGRRAMLISHYIERVALGRQAQHGLGKVIALRRIHPTGAQNQRLGTAGLNGLLAHQLAAAVDRQWAGRCVFLPLAIAAAIEHVISRIMNQPGAKRCGFPSQHAGCLAVDQQGHIRLAFSFVHSGISRCVDDNVGGQRTNRGGQALKVGKVPTQAISALTIQRNHLTQRCQRTLQLPTNLSVLAQQQNLHASATSYCCTIQSR</sequence>
<dbReference type="AlphaFoldDB" id="A0AAN4TNA6"/>
<organism evidence="1 2">
    <name type="scientific">Pseudomonas syringae pv. actinidiae</name>
    <dbReference type="NCBI Taxonomy" id="103796"/>
    <lineage>
        <taxon>Bacteria</taxon>
        <taxon>Pseudomonadati</taxon>
        <taxon>Pseudomonadota</taxon>
        <taxon>Gammaproteobacteria</taxon>
        <taxon>Pseudomonadales</taxon>
        <taxon>Pseudomonadaceae</taxon>
        <taxon>Pseudomonas</taxon>
        <taxon>Pseudomonas syringae</taxon>
    </lineage>
</organism>
<name>A0AAN4TNA6_PSESF</name>
<reference evidence="1 2" key="1">
    <citation type="submission" date="2018-04" db="EMBL/GenBank/DDBJ databases">
        <title>Draft genome sequence of Pseudomonas syringae pv. actinidiae biovar 3 strains isolated from kiwifruit in Kagawa prefecture.</title>
        <authorList>
            <person name="Tabuchi M."/>
            <person name="Saito M."/>
            <person name="Fujiwara S."/>
            <person name="Sasa N."/>
            <person name="Akimitsu K."/>
            <person name="Gomi K."/>
            <person name="Konishi-Sugita S."/>
            <person name="Hamano K."/>
            <person name="Kataoka I."/>
        </authorList>
    </citation>
    <scope>NUCLEOTIDE SEQUENCE [LARGE SCALE GENOMIC DNA]</scope>
    <source>
        <strain evidence="1 2">MAFF212211</strain>
    </source>
</reference>